<dbReference type="PANTHER" id="PTHR23133">
    <property type="entry name" value="IMIDAZOLEGLYCEROL-PHOSPHATE DEHYDRATASE HIS7"/>
    <property type="match status" value="1"/>
</dbReference>
<gene>
    <name evidence="4" type="ORF">IAC74_01860</name>
</gene>
<accession>A0A9D1SZS4</accession>
<evidence type="ECO:0008006" key="6">
    <source>
        <dbReference type="Google" id="ProtNLM"/>
    </source>
</evidence>
<reference evidence="4" key="2">
    <citation type="journal article" date="2021" name="PeerJ">
        <title>Extensive microbial diversity within the chicken gut microbiome revealed by metagenomics and culture.</title>
        <authorList>
            <person name="Gilroy R."/>
            <person name="Ravi A."/>
            <person name="Getino M."/>
            <person name="Pursley I."/>
            <person name="Horton D.L."/>
            <person name="Alikhan N.F."/>
            <person name="Baker D."/>
            <person name="Gharbi K."/>
            <person name="Hall N."/>
            <person name="Watson M."/>
            <person name="Adriaenssens E.M."/>
            <person name="Foster-Nyarko E."/>
            <person name="Jarju S."/>
            <person name="Secka A."/>
            <person name="Antonio M."/>
            <person name="Oren A."/>
            <person name="Chaudhuri R.R."/>
            <person name="La Ragione R."/>
            <person name="Hildebrand F."/>
            <person name="Pallen M.J."/>
        </authorList>
    </citation>
    <scope>NUCLEOTIDE SEQUENCE</scope>
    <source>
        <strain evidence="4">4920</strain>
    </source>
</reference>
<sequence length="208" mass="22789">MQTITVTRKTTESEMTVRLSPPPLAGDYRAKIDTPLIFLNHMIEHIAWRSGFNVEVSVKLDKFNLAHVICEDLGIALGRAVAEYIDRSIDEGVNSYGFGVGIIDEAKAECVMSFESRSYFGFTSKAALPTLAEDMHAEDLQVFLDGFAQGARATVHLDIEKGENSHHIWEAAYRAFGIALGEALRPDPGKKGRTSGVAGRVGFTVEVE</sequence>
<dbReference type="InterPro" id="IPR000807">
    <property type="entry name" value="ImidazoleglycerolP_deHydtase"/>
</dbReference>
<keyword evidence="1" id="KW-0028">Amino-acid biosynthesis</keyword>
<evidence type="ECO:0000313" key="4">
    <source>
        <dbReference type="EMBL" id="HIV02292.1"/>
    </source>
</evidence>
<reference evidence="4" key="1">
    <citation type="submission" date="2020-10" db="EMBL/GenBank/DDBJ databases">
        <authorList>
            <person name="Gilroy R."/>
        </authorList>
    </citation>
    <scope>NUCLEOTIDE SEQUENCE</scope>
    <source>
        <strain evidence="4">4920</strain>
    </source>
</reference>
<dbReference type="EMBL" id="DVOF01000056">
    <property type="protein sequence ID" value="HIV02292.1"/>
    <property type="molecule type" value="Genomic_DNA"/>
</dbReference>
<dbReference type="Proteomes" id="UP000886743">
    <property type="component" value="Unassembled WGS sequence"/>
</dbReference>
<evidence type="ECO:0000256" key="3">
    <source>
        <dbReference type="ARBA" id="ARBA00023239"/>
    </source>
</evidence>
<keyword evidence="3" id="KW-0456">Lyase</keyword>
<dbReference type="PANTHER" id="PTHR23133:SF2">
    <property type="entry name" value="IMIDAZOLEGLYCEROL-PHOSPHATE DEHYDRATASE"/>
    <property type="match status" value="1"/>
</dbReference>
<name>A0A9D1SZS4_9FIRM</name>
<keyword evidence="2" id="KW-0368">Histidine biosynthesis</keyword>
<comment type="caution">
    <text evidence="4">The sequence shown here is derived from an EMBL/GenBank/DDBJ whole genome shotgun (WGS) entry which is preliminary data.</text>
</comment>
<dbReference type="Gene3D" id="3.30.230.40">
    <property type="entry name" value="Imidazole glycerol phosphate dehydratase, domain 1"/>
    <property type="match status" value="2"/>
</dbReference>
<dbReference type="GO" id="GO:0000105">
    <property type="term" value="P:L-histidine biosynthetic process"/>
    <property type="evidence" value="ECO:0007669"/>
    <property type="project" value="UniProtKB-KW"/>
</dbReference>
<dbReference type="GO" id="GO:0004424">
    <property type="term" value="F:imidazoleglycerol-phosphate dehydratase activity"/>
    <property type="evidence" value="ECO:0007669"/>
    <property type="project" value="InterPro"/>
</dbReference>
<evidence type="ECO:0000256" key="2">
    <source>
        <dbReference type="ARBA" id="ARBA00023102"/>
    </source>
</evidence>
<protein>
    <recommendedName>
        <fullName evidence="6">Imidazoleglycerol-phosphate dehydratase</fullName>
    </recommendedName>
</protein>
<evidence type="ECO:0000256" key="1">
    <source>
        <dbReference type="ARBA" id="ARBA00022605"/>
    </source>
</evidence>
<proteinExistence type="predicted"/>
<evidence type="ECO:0000313" key="5">
    <source>
        <dbReference type="Proteomes" id="UP000886743"/>
    </source>
</evidence>
<dbReference type="Pfam" id="PF00475">
    <property type="entry name" value="IGPD"/>
    <property type="match status" value="1"/>
</dbReference>
<dbReference type="InterPro" id="IPR020568">
    <property type="entry name" value="Ribosomal_Su5_D2-typ_SF"/>
</dbReference>
<organism evidence="4 5">
    <name type="scientific">Candidatus Aphodoplasma excrementigallinarum</name>
    <dbReference type="NCBI Taxonomy" id="2840673"/>
    <lineage>
        <taxon>Bacteria</taxon>
        <taxon>Bacillati</taxon>
        <taxon>Bacillota</taxon>
        <taxon>Clostridia</taxon>
        <taxon>Eubacteriales</taxon>
        <taxon>Candidatus Aphodoplasma</taxon>
    </lineage>
</organism>
<dbReference type="AlphaFoldDB" id="A0A9D1SZS4"/>
<dbReference type="SUPFAM" id="SSF54211">
    <property type="entry name" value="Ribosomal protein S5 domain 2-like"/>
    <property type="match status" value="2"/>
</dbReference>
<dbReference type="InterPro" id="IPR038494">
    <property type="entry name" value="IGPD_sf"/>
</dbReference>